<protein>
    <submittedName>
        <fullName evidence="3">Uncharacterized protein</fullName>
    </submittedName>
</protein>
<feature type="coiled-coil region" evidence="1">
    <location>
        <begin position="156"/>
        <end position="201"/>
    </location>
</feature>
<feature type="region of interest" description="Disordered" evidence="2">
    <location>
        <begin position="240"/>
        <end position="262"/>
    </location>
</feature>
<keyword evidence="4" id="KW-1185">Reference proteome</keyword>
<comment type="caution">
    <text evidence="3">The sequence shown here is derived from an EMBL/GenBank/DDBJ whole genome shotgun (WGS) entry which is preliminary data.</text>
</comment>
<accession>A0A1R2BB94</accession>
<keyword evidence="1" id="KW-0175">Coiled coil</keyword>
<organism evidence="3 4">
    <name type="scientific">Stentor coeruleus</name>
    <dbReference type="NCBI Taxonomy" id="5963"/>
    <lineage>
        <taxon>Eukaryota</taxon>
        <taxon>Sar</taxon>
        <taxon>Alveolata</taxon>
        <taxon>Ciliophora</taxon>
        <taxon>Postciliodesmatophora</taxon>
        <taxon>Heterotrichea</taxon>
        <taxon>Heterotrichida</taxon>
        <taxon>Stentoridae</taxon>
        <taxon>Stentor</taxon>
    </lineage>
</organism>
<sequence>MKNTQDYKNIIIQLKDIKDCDGLQQWVVDKWQSSVEDCDKLIKELYDLSQELEKMIKKDEGFNTEKALEELELYKNELERKNQMILSNENAFKEEKNAFEKELQALGMNFESELAEWKACLCDVYKNIIGKTPKNGCSPLNYRNDIVNKVGIFGKIDKKVEQMQTDNENLLKLNEKYAKNIKELKEKCEGLENVVKTKNEKETKSALNNKKLQDVVDENITLKAKLHDLIKENTNKKKLQDNMSENSIGKRSNNEKAKKHKGMNSEIPMIKKKISDNSKKKEKLEGRFYDMSNESLLRPSLEEKNIREALENEIMNKCILVKQLVEELENNKKFIKLREYEYQELLTLKDEEILRLRLKIN</sequence>
<evidence type="ECO:0000256" key="1">
    <source>
        <dbReference type="SAM" id="Coils"/>
    </source>
</evidence>
<dbReference type="EMBL" id="MPUH01000776">
    <property type="protein sequence ID" value="OMJ74073.1"/>
    <property type="molecule type" value="Genomic_DNA"/>
</dbReference>
<name>A0A1R2BB94_9CILI</name>
<dbReference type="OrthoDB" id="327842at2759"/>
<evidence type="ECO:0000313" key="4">
    <source>
        <dbReference type="Proteomes" id="UP000187209"/>
    </source>
</evidence>
<reference evidence="3 4" key="1">
    <citation type="submission" date="2016-11" db="EMBL/GenBank/DDBJ databases">
        <title>The macronuclear genome of Stentor coeruleus: a giant cell with tiny introns.</title>
        <authorList>
            <person name="Slabodnick M."/>
            <person name="Ruby J.G."/>
            <person name="Reiff S.B."/>
            <person name="Swart E.C."/>
            <person name="Gosai S."/>
            <person name="Prabakaran S."/>
            <person name="Witkowska E."/>
            <person name="Larue G.E."/>
            <person name="Fisher S."/>
            <person name="Freeman R.M."/>
            <person name="Gunawardena J."/>
            <person name="Chu W."/>
            <person name="Stover N.A."/>
            <person name="Gregory B.D."/>
            <person name="Nowacki M."/>
            <person name="Derisi J."/>
            <person name="Roy S.W."/>
            <person name="Marshall W.F."/>
            <person name="Sood P."/>
        </authorList>
    </citation>
    <scope>NUCLEOTIDE SEQUENCE [LARGE SCALE GENOMIC DNA]</scope>
    <source>
        <strain evidence="3">WM001</strain>
    </source>
</reference>
<feature type="compositionally biased region" description="Polar residues" evidence="2">
    <location>
        <begin position="241"/>
        <end position="251"/>
    </location>
</feature>
<feature type="coiled-coil region" evidence="1">
    <location>
        <begin position="38"/>
        <end position="95"/>
    </location>
</feature>
<dbReference type="AlphaFoldDB" id="A0A1R2BB94"/>
<evidence type="ECO:0000313" key="3">
    <source>
        <dbReference type="EMBL" id="OMJ74073.1"/>
    </source>
</evidence>
<dbReference type="Proteomes" id="UP000187209">
    <property type="component" value="Unassembled WGS sequence"/>
</dbReference>
<gene>
    <name evidence="3" type="ORF">SteCoe_27093</name>
</gene>
<proteinExistence type="predicted"/>
<evidence type="ECO:0000256" key="2">
    <source>
        <dbReference type="SAM" id="MobiDB-lite"/>
    </source>
</evidence>